<organism evidence="2 3">
    <name type="scientific">Ancylostoma ceylanicum</name>
    <dbReference type="NCBI Taxonomy" id="53326"/>
    <lineage>
        <taxon>Eukaryota</taxon>
        <taxon>Metazoa</taxon>
        <taxon>Ecdysozoa</taxon>
        <taxon>Nematoda</taxon>
        <taxon>Chromadorea</taxon>
        <taxon>Rhabditida</taxon>
        <taxon>Rhabditina</taxon>
        <taxon>Rhabditomorpha</taxon>
        <taxon>Strongyloidea</taxon>
        <taxon>Ancylostomatidae</taxon>
        <taxon>Ancylostomatinae</taxon>
        <taxon>Ancylostoma</taxon>
    </lineage>
</organism>
<dbReference type="SUPFAM" id="SSF51338">
    <property type="entry name" value="Composite domain of metallo-dependent hydrolases"/>
    <property type="match status" value="1"/>
</dbReference>
<dbReference type="AlphaFoldDB" id="A0A016WW39"/>
<name>A0A016WW39_9BILA</name>
<dbReference type="Gene3D" id="2.30.40.10">
    <property type="entry name" value="Urease, subunit C, domain 1"/>
    <property type="match status" value="1"/>
</dbReference>
<dbReference type="InterPro" id="IPR011059">
    <property type="entry name" value="Metal-dep_hydrolase_composite"/>
</dbReference>
<evidence type="ECO:0000256" key="1">
    <source>
        <dbReference type="ARBA" id="ARBA00022801"/>
    </source>
</evidence>
<sequence>MPSQPEATHFIKSLTSPVEYSAGNTMERVRFNAGQLQNDLTGKLIQFVNAKVLRDGKITWDHLWVRDGKIIDGAAVFYDEKREADIQIDCEGHILSPGFIDIQINGGFGVDFSTLPSSDTEYQRGVETVSKKLLSHGVTSFVPTVITSPPEVYARRPGFAAHPVPDFCKYYAAYPYDRCTYTTNTTIKNSPDGSVAERRIAIRPYRWFHSVGGSKLSAAPALQFCDAVFGVHCTTSPRISNG</sequence>
<dbReference type="GO" id="GO:0006046">
    <property type="term" value="P:N-acetylglucosamine catabolic process"/>
    <property type="evidence" value="ECO:0007669"/>
    <property type="project" value="TreeGrafter"/>
</dbReference>
<dbReference type="SUPFAM" id="SSF51556">
    <property type="entry name" value="Metallo-dependent hydrolases"/>
    <property type="match status" value="1"/>
</dbReference>
<dbReference type="PANTHER" id="PTHR11113:SF14">
    <property type="entry name" value="N-ACETYLGLUCOSAMINE-6-PHOSPHATE DEACETYLASE"/>
    <property type="match status" value="1"/>
</dbReference>
<comment type="caution">
    <text evidence="2">The sequence shown here is derived from an EMBL/GenBank/DDBJ whole genome shotgun (WGS) entry which is preliminary data.</text>
</comment>
<dbReference type="GO" id="GO:0008448">
    <property type="term" value="F:N-acetylglucosamine-6-phosphate deacetylase activity"/>
    <property type="evidence" value="ECO:0007669"/>
    <property type="project" value="TreeGrafter"/>
</dbReference>
<gene>
    <name evidence="2" type="primary">Acey_s0499.g2565</name>
    <name evidence="2" type="ORF">Y032_0499g2565</name>
</gene>
<dbReference type="STRING" id="53326.A0A016WW39"/>
<keyword evidence="3" id="KW-1185">Reference proteome</keyword>
<keyword evidence="1" id="KW-0378">Hydrolase</keyword>
<accession>A0A016WW39</accession>
<dbReference type="PANTHER" id="PTHR11113">
    <property type="entry name" value="N-ACETYLGLUCOSAMINE-6-PHOSPHATE DEACETYLASE"/>
    <property type="match status" value="1"/>
</dbReference>
<protein>
    <submittedName>
        <fullName evidence="2">Uncharacterized protein</fullName>
    </submittedName>
</protein>
<proteinExistence type="predicted"/>
<dbReference type="Gene3D" id="3.20.20.140">
    <property type="entry name" value="Metal-dependent hydrolases"/>
    <property type="match status" value="1"/>
</dbReference>
<evidence type="ECO:0000313" key="3">
    <source>
        <dbReference type="Proteomes" id="UP000024635"/>
    </source>
</evidence>
<dbReference type="InterPro" id="IPR032466">
    <property type="entry name" value="Metal_Hydrolase"/>
</dbReference>
<reference evidence="3" key="1">
    <citation type="journal article" date="2015" name="Nat. Genet.">
        <title>The genome and transcriptome of the zoonotic hookworm Ancylostoma ceylanicum identify infection-specific gene families.</title>
        <authorList>
            <person name="Schwarz E.M."/>
            <person name="Hu Y."/>
            <person name="Antoshechkin I."/>
            <person name="Miller M.M."/>
            <person name="Sternberg P.W."/>
            <person name="Aroian R.V."/>
        </authorList>
    </citation>
    <scope>NUCLEOTIDE SEQUENCE</scope>
    <source>
        <strain evidence="3">HY135</strain>
    </source>
</reference>
<dbReference type="OrthoDB" id="10264777at2759"/>
<evidence type="ECO:0000313" key="2">
    <source>
        <dbReference type="EMBL" id="EYC43238.1"/>
    </source>
</evidence>
<dbReference type="EMBL" id="JARK01000099">
    <property type="protein sequence ID" value="EYC43238.1"/>
    <property type="molecule type" value="Genomic_DNA"/>
</dbReference>
<dbReference type="Proteomes" id="UP000024635">
    <property type="component" value="Unassembled WGS sequence"/>
</dbReference>